<organism evidence="1 2">
    <name type="scientific">Pseudocercospora musae</name>
    <dbReference type="NCBI Taxonomy" id="113226"/>
    <lineage>
        <taxon>Eukaryota</taxon>
        <taxon>Fungi</taxon>
        <taxon>Dikarya</taxon>
        <taxon>Ascomycota</taxon>
        <taxon>Pezizomycotina</taxon>
        <taxon>Dothideomycetes</taxon>
        <taxon>Dothideomycetidae</taxon>
        <taxon>Mycosphaerellales</taxon>
        <taxon>Mycosphaerellaceae</taxon>
        <taxon>Pseudocercospora</taxon>
    </lineage>
</organism>
<accession>A0A139INY7</accession>
<protein>
    <submittedName>
        <fullName evidence="1">Uncharacterized protein</fullName>
    </submittedName>
</protein>
<reference evidence="1 2" key="1">
    <citation type="submission" date="2015-07" db="EMBL/GenBank/DDBJ databases">
        <title>Comparative genomics of the Sigatoka disease complex on banana suggests a link between parallel evolutionary changes in Pseudocercospora fijiensis and Pseudocercospora eumusae and increased virulence on the banana host.</title>
        <authorList>
            <person name="Chang T.-C."/>
            <person name="Salvucci A."/>
            <person name="Crous P.W."/>
            <person name="Stergiopoulos I."/>
        </authorList>
    </citation>
    <scope>NUCLEOTIDE SEQUENCE [LARGE SCALE GENOMIC DNA]</scope>
    <source>
        <strain evidence="1 2">CBS 116634</strain>
    </source>
</reference>
<keyword evidence="2" id="KW-1185">Reference proteome</keyword>
<gene>
    <name evidence="1" type="ORF">AC579_1753</name>
</gene>
<evidence type="ECO:0000313" key="1">
    <source>
        <dbReference type="EMBL" id="KXT16491.1"/>
    </source>
</evidence>
<dbReference type="OrthoDB" id="409122at2759"/>
<dbReference type="AlphaFoldDB" id="A0A139INY7"/>
<dbReference type="EMBL" id="LFZO01000036">
    <property type="protein sequence ID" value="KXT16491.1"/>
    <property type="molecule type" value="Genomic_DNA"/>
</dbReference>
<name>A0A139INY7_9PEZI</name>
<proteinExistence type="predicted"/>
<comment type="caution">
    <text evidence="1">The sequence shown here is derived from an EMBL/GenBank/DDBJ whole genome shotgun (WGS) entry which is preliminary data.</text>
</comment>
<evidence type="ECO:0000313" key="2">
    <source>
        <dbReference type="Proteomes" id="UP000073492"/>
    </source>
</evidence>
<dbReference type="Proteomes" id="UP000073492">
    <property type="component" value="Unassembled WGS sequence"/>
</dbReference>
<sequence>MRPVCSVRTHCSPRGLLNSRRGQAFPASRQDQGKAIGRLRGRSWTRWPTLGITAFTPSAILGAAVAPTRWRCSRRCPGLRQKHYTTLSPRTLRHPEAFPKHRVRHTWHCGRTWRRIFARGPERVLCDVRFICSYWHSSSTGFH</sequence>